<reference evidence="9 10" key="1">
    <citation type="submission" date="2017-08" db="EMBL/GenBank/DDBJ databases">
        <title>Infants hospitalized years apart are colonized by the same room-sourced microbial strains.</title>
        <authorList>
            <person name="Brooks B."/>
            <person name="Olm M.R."/>
            <person name="Firek B.A."/>
            <person name="Baker R."/>
            <person name="Thomas B.C."/>
            <person name="Morowitz M.J."/>
            <person name="Banfield J.F."/>
        </authorList>
    </citation>
    <scope>NUCLEOTIDE SEQUENCE [LARGE SCALE GENOMIC DNA]</scope>
    <source>
        <strain evidence="9">S2_012_000_R2_81</strain>
    </source>
</reference>
<feature type="domain" description="Cytochrome b561 bacterial/Ni-hydrogenase" evidence="8">
    <location>
        <begin position="64"/>
        <end position="222"/>
    </location>
</feature>
<comment type="subcellular location">
    <subcellularLocation>
        <location evidence="1">Cell membrane</location>
        <topology evidence="1">Multi-pass membrane protein</topology>
    </subcellularLocation>
</comment>
<name>A0A2W5DU02_9BURK</name>
<dbReference type="EMBL" id="QFOD01000006">
    <property type="protein sequence ID" value="PZP33254.1"/>
    <property type="molecule type" value="Genomic_DNA"/>
</dbReference>
<evidence type="ECO:0000256" key="2">
    <source>
        <dbReference type="ARBA" id="ARBA00022475"/>
    </source>
</evidence>
<dbReference type="SUPFAM" id="SSF81342">
    <property type="entry name" value="Transmembrane di-heme cytochromes"/>
    <property type="match status" value="1"/>
</dbReference>
<dbReference type="InterPro" id="IPR011577">
    <property type="entry name" value="Cyt_b561_bac/Ni-Hgenase"/>
</dbReference>
<dbReference type="Proteomes" id="UP000249633">
    <property type="component" value="Unassembled WGS sequence"/>
</dbReference>
<evidence type="ECO:0000256" key="1">
    <source>
        <dbReference type="ARBA" id="ARBA00004651"/>
    </source>
</evidence>
<keyword evidence="2" id="KW-1003">Cell membrane</keyword>
<dbReference type="GO" id="GO:0020037">
    <property type="term" value="F:heme binding"/>
    <property type="evidence" value="ECO:0007669"/>
    <property type="project" value="TreeGrafter"/>
</dbReference>
<dbReference type="Gene3D" id="1.20.950.20">
    <property type="entry name" value="Transmembrane di-heme cytochromes, Chain C"/>
    <property type="match status" value="1"/>
</dbReference>
<evidence type="ECO:0000256" key="4">
    <source>
        <dbReference type="ARBA" id="ARBA00022989"/>
    </source>
</evidence>
<organism evidence="9 10">
    <name type="scientific">Roseateles depolymerans</name>
    <dbReference type="NCBI Taxonomy" id="76731"/>
    <lineage>
        <taxon>Bacteria</taxon>
        <taxon>Pseudomonadati</taxon>
        <taxon>Pseudomonadota</taxon>
        <taxon>Betaproteobacteria</taxon>
        <taxon>Burkholderiales</taxon>
        <taxon>Sphaerotilaceae</taxon>
        <taxon>Roseateles</taxon>
    </lineage>
</organism>
<dbReference type="GO" id="GO:0022904">
    <property type="term" value="P:respiratory electron transport chain"/>
    <property type="evidence" value="ECO:0007669"/>
    <property type="project" value="InterPro"/>
</dbReference>
<feature type="region of interest" description="Disordered" evidence="6">
    <location>
        <begin position="31"/>
        <end position="61"/>
    </location>
</feature>
<dbReference type="Pfam" id="PF01292">
    <property type="entry name" value="Ni_hydr_CYTB"/>
    <property type="match status" value="1"/>
</dbReference>
<evidence type="ECO:0000256" key="6">
    <source>
        <dbReference type="SAM" id="MobiDB-lite"/>
    </source>
</evidence>
<feature type="transmembrane region" description="Helical" evidence="7">
    <location>
        <begin position="239"/>
        <end position="256"/>
    </location>
</feature>
<feature type="region of interest" description="Disordered" evidence="6">
    <location>
        <begin position="264"/>
        <end position="283"/>
    </location>
</feature>
<evidence type="ECO:0000256" key="7">
    <source>
        <dbReference type="SAM" id="Phobius"/>
    </source>
</evidence>
<dbReference type="InterPro" id="IPR016174">
    <property type="entry name" value="Di-haem_cyt_TM"/>
</dbReference>
<evidence type="ECO:0000256" key="5">
    <source>
        <dbReference type="ARBA" id="ARBA00023136"/>
    </source>
</evidence>
<sequence>MGELIDGAMQQAAQWGRQSMALIVPAQASENPKARGPAWGSPFQEPPMESATAPSTQRPTQPLWDAPVRLLHALMALSVAGAWLTAEADGWHAVHISCGLTLAGAATLRLLWGLVGTWPARFTSFVRGPAAVLEHLRALLGGRAGPHAGHNPAGGWAVLALLGTSLLVAGSGWLTYSRGEAWEDVHEALANALLLLVGLHVAAVLLTSWLTRDRLVPAMLSGRKAVPAGTAPVRMHRGLAALLIVAVLGFWAWSLGPTSPWQAGESGGALERGHHHAHDRDDD</sequence>
<evidence type="ECO:0000256" key="3">
    <source>
        <dbReference type="ARBA" id="ARBA00022692"/>
    </source>
</evidence>
<dbReference type="InterPro" id="IPR051542">
    <property type="entry name" value="Hydrogenase_cytochrome"/>
</dbReference>
<feature type="transmembrane region" description="Helical" evidence="7">
    <location>
        <begin position="188"/>
        <end position="210"/>
    </location>
</feature>
<evidence type="ECO:0000313" key="10">
    <source>
        <dbReference type="Proteomes" id="UP000249633"/>
    </source>
</evidence>
<evidence type="ECO:0000259" key="8">
    <source>
        <dbReference type="Pfam" id="PF01292"/>
    </source>
</evidence>
<keyword evidence="5 7" id="KW-0472">Membrane</keyword>
<dbReference type="GO" id="GO:0005886">
    <property type="term" value="C:plasma membrane"/>
    <property type="evidence" value="ECO:0007669"/>
    <property type="project" value="UniProtKB-SubCell"/>
</dbReference>
<keyword evidence="4 7" id="KW-1133">Transmembrane helix</keyword>
<feature type="transmembrane region" description="Helical" evidence="7">
    <location>
        <begin position="153"/>
        <end position="176"/>
    </location>
</feature>
<dbReference type="PANTHER" id="PTHR30485:SF2">
    <property type="entry name" value="BLL0597 PROTEIN"/>
    <property type="match status" value="1"/>
</dbReference>
<dbReference type="GO" id="GO:0009055">
    <property type="term" value="F:electron transfer activity"/>
    <property type="evidence" value="ECO:0007669"/>
    <property type="project" value="InterPro"/>
</dbReference>
<accession>A0A2W5DU02</accession>
<proteinExistence type="predicted"/>
<dbReference type="AlphaFoldDB" id="A0A2W5DU02"/>
<dbReference type="PANTHER" id="PTHR30485">
    <property type="entry name" value="NI/FE-HYDROGENASE 1 B-TYPE CYTOCHROME SUBUNIT"/>
    <property type="match status" value="1"/>
</dbReference>
<gene>
    <name evidence="9" type="ORF">DI603_07695</name>
</gene>
<evidence type="ECO:0000313" key="9">
    <source>
        <dbReference type="EMBL" id="PZP33254.1"/>
    </source>
</evidence>
<keyword evidence="3 7" id="KW-0812">Transmembrane</keyword>
<comment type="caution">
    <text evidence="9">The sequence shown here is derived from an EMBL/GenBank/DDBJ whole genome shotgun (WGS) entry which is preliminary data.</text>
</comment>
<protein>
    <submittedName>
        <fullName evidence="9">Cytochrome B</fullName>
    </submittedName>
</protein>